<evidence type="ECO:0000256" key="11">
    <source>
        <dbReference type="ARBA" id="ARBA00022676"/>
    </source>
</evidence>
<dbReference type="Gene3D" id="3.90.1170.20">
    <property type="entry name" value="Quinolinate phosphoribosyl transferase, N-terminal domain"/>
    <property type="match status" value="1"/>
</dbReference>
<evidence type="ECO:0000256" key="4">
    <source>
        <dbReference type="ARBA" id="ARBA00004950"/>
    </source>
</evidence>
<dbReference type="SUPFAM" id="SSF56425">
    <property type="entry name" value="Succinate dehydrogenase/fumarate reductase flavoprotein, catalytic domain"/>
    <property type="match status" value="1"/>
</dbReference>
<keyword evidence="11" id="KW-0328">Glycosyltransferase</keyword>
<comment type="cofactor">
    <cofactor evidence="1 19">
        <name>FAD</name>
        <dbReference type="ChEBI" id="CHEBI:57692"/>
    </cofactor>
</comment>
<evidence type="ECO:0000256" key="6">
    <source>
        <dbReference type="ARBA" id="ARBA00009400"/>
    </source>
</evidence>
<feature type="domain" description="Quinolinate phosphoribosyl transferase C-terminal" evidence="21">
    <location>
        <begin position="665"/>
        <end position="829"/>
    </location>
</feature>
<dbReference type="InterPro" id="IPR004393">
    <property type="entry name" value="NadC"/>
</dbReference>
<evidence type="ECO:0000256" key="7">
    <source>
        <dbReference type="ARBA" id="ARBA00011218"/>
    </source>
</evidence>
<gene>
    <name evidence="24" type="ORF">FLX08_26205</name>
</gene>
<dbReference type="SUPFAM" id="SSF51905">
    <property type="entry name" value="FAD/NAD(P)-binding domain"/>
    <property type="match status" value="1"/>
</dbReference>
<dbReference type="EC" id="1.4.3.16" evidence="18 19"/>
<keyword evidence="10 19" id="KW-0662">Pyridine nucleotide biosynthesis</keyword>
<evidence type="ECO:0000256" key="15">
    <source>
        <dbReference type="ARBA" id="ARBA00029426"/>
    </source>
</evidence>
<dbReference type="Pfam" id="PF02749">
    <property type="entry name" value="QRPTase_N"/>
    <property type="match status" value="1"/>
</dbReference>
<dbReference type="InterPro" id="IPR003953">
    <property type="entry name" value="FAD-dep_OxRdtase_2_FAD-bd"/>
</dbReference>
<dbReference type="SUPFAM" id="SSF54675">
    <property type="entry name" value="Nicotinate/Quinolinate PRTase N-terminal domain-like"/>
    <property type="match status" value="1"/>
</dbReference>
<comment type="pathway">
    <text evidence="3">Cofactor biosynthesis; NAD(+) biosynthesis; nicotinate D-ribonucleotide from quinolinate: step 1/1.</text>
</comment>
<dbReference type="AlphaFoldDB" id="A0A544YN61"/>
<dbReference type="NCBIfam" id="TIGR00551">
    <property type="entry name" value="nadB"/>
    <property type="match status" value="1"/>
</dbReference>
<comment type="function">
    <text evidence="15">Catalyzes the oxidation of L-aspartate to iminoaspartate, the first step in the de novo biosynthesis of NAD(+).</text>
</comment>
<evidence type="ECO:0000256" key="13">
    <source>
        <dbReference type="ARBA" id="ARBA00022827"/>
    </source>
</evidence>
<organism evidence="24 25">
    <name type="scientific">Microbispora hainanensis</name>
    <dbReference type="NCBI Taxonomy" id="568844"/>
    <lineage>
        <taxon>Bacteria</taxon>
        <taxon>Bacillati</taxon>
        <taxon>Actinomycetota</taxon>
        <taxon>Actinomycetes</taxon>
        <taxon>Streptosporangiales</taxon>
        <taxon>Streptosporangiaceae</taxon>
        <taxon>Microbispora</taxon>
    </lineage>
</organism>
<evidence type="ECO:0000256" key="17">
    <source>
        <dbReference type="ARBA" id="ARBA00048305"/>
    </source>
</evidence>
<dbReference type="Gene3D" id="3.20.20.70">
    <property type="entry name" value="Aldolase class I"/>
    <property type="match status" value="1"/>
</dbReference>
<dbReference type="GO" id="GO:0033765">
    <property type="term" value="F:steroid dehydrogenase activity, acting on the CH-CH group of donors"/>
    <property type="evidence" value="ECO:0007669"/>
    <property type="project" value="UniProtKB-ARBA"/>
</dbReference>
<dbReference type="Pfam" id="PF00890">
    <property type="entry name" value="FAD_binding_2"/>
    <property type="match status" value="1"/>
</dbReference>
<dbReference type="InterPro" id="IPR022412">
    <property type="entry name" value="Quinolinate_PRibosylTrfase_N"/>
</dbReference>
<proteinExistence type="inferred from homology"/>
<evidence type="ECO:0000259" key="23">
    <source>
        <dbReference type="Pfam" id="PF02910"/>
    </source>
</evidence>
<dbReference type="NCBIfam" id="NF005867">
    <property type="entry name" value="PRK07804.1"/>
    <property type="match status" value="1"/>
</dbReference>
<dbReference type="InterPro" id="IPR036188">
    <property type="entry name" value="FAD/NAD-bd_sf"/>
</dbReference>
<feature type="domain" description="Fumarate reductase/succinate dehydrogenase flavoprotein-like C-terminal" evidence="23">
    <location>
        <begin position="441"/>
        <end position="543"/>
    </location>
</feature>
<comment type="caution">
    <text evidence="24">The sequence shown here is derived from an EMBL/GenBank/DDBJ whole genome shotgun (WGS) entry which is preliminary data.</text>
</comment>
<keyword evidence="13 19" id="KW-0274">FAD</keyword>
<dbReference type="InterPro" id="IPR027477">
    <property type="entry name" value="Succ_DH/fumarate_Rdtase_cat_sf"/>
</dbReference>
<dbReference type="InterPro" id="IPR005288">
    <property type="entry name" value="NadB"/>
</dbReference>
<dbReference type="RefSeq" id="WP_142622372.1">
    <property type="nucleotide sequence ID" value="NZ_VIRM01000036.1"/>
</dbReference>
<keyword evidence="9 19" id="KW-0285">Flavoprotein</keyword>
<dbReference type="InterPro" id="IPR015939">
    <property type="entry name" value="Fum_Rdtase/Succ_DH_flav-like_C"/>
</dbReference>
<comment type="similarity">
    <text evidence="6">Belongs to the NadC/ModD family.</text>
</comment>
<protein>
    <recommendedName>
        <fullName evidence="8 18">L-aspartate oxidase</fullName>
        <ecNumber evidence="18 19">1.4.3.16</ecNumber>
    </recommendedName>
</protein>
<dbReference type="NCBIfam" id="TIGR00078">
    <property type="entry name" value="nadC"/>
    <property type="match status" value="1"/>
</dbReference>
<dbReference type="Gene3D" id="3.90.700.10">
    <property type="entry name" value="Succinate dehydrogenase/fumarate reductase flavoprotein, catalytic domain"/>
    <property type="match status" value="1"/>
</dbReference>
<dbReference type="PANTHER" id="PTHR42716">
    <property type="entry name" value="L-ASPARTATE OXIDASE"/>
    <property type="match status" value="1"/>
</dbReference>
<dbReference type="InterPro" id="IPR013785">
    <property type="entry name" value="Aldolase_TIM"/>
</dbReference>
<dbReference type="InterPro" id="IPR037099">
    <property type="entry name" value="Fum_R/Succ_DH_flav-like_C_sf"/>
</dbReference>
<evidence type="ECO:0000256" key="2">
    <source>
        <dbReference type="ARBA" id="ARBA00003237"/>
    </source>
</evidence>
<comment type="subcellular location">
    <subcellularLocation>
        <location evidence="19">Cytoplasm</location>
    </subcellularLocation>
</comment>
<dbReference type="GO" id="GO:0005737">
    <property type="term" value="C:cytoplasm"/>
    <property type="evidence" value="ECO:0007669"/>
    <property type="project" value="UniProtKB-SubCell"/>
</dbReference>
<dbReference type="EMBL" id="VIRM01000036">
    <property type="protein sequence ID" value="TQS18136.1"/>
    <property type="molecule type" value="Genomic_DNA"/>
</dbReference>
<dbReference type="PANTHER" id="PTHR42716:SF2">
    <property type="entry name" value="L-ASPARTATE OXIDASE, CHLOROPLASTIC"/>
    <property type="match status" value="1"/>
</dbReference>
<evidence type="ECO:0000313" key="25">
    <source>
        <dbReference type="Proteomes" id="UP000316541"/>
    </source>
</evidence>
<evidence type="ECO:0000256" key="10">
    <source>
        <dbReference type="ARBA" id="ARBA00022642"/>
    </source>
</evidence>
<dbReference type="GO" id="GO:0008734">
    <property type="term" value="F:L-aspartate oxidase activity"/>
    <property type="evidence" value="ECO:0007669"/>
    <property type="project" value="UniProtKB-UniRule"/>
</dbReference>
<dbReference type="PRINTS" id="PR00368">
    <property type="entry name" value="FADPNR"/>
</dbReference>
<dbReference type="GO" id="GO:0004514">
    <property type="term" value="F:nicotinate-nucleotide diphosphorylase (carboxylating) activity"/>
    <property type="evidence" value="ECO:0007669"/>
    <property type="project" value="UniProtKB-EC"/>
</dbReference>
<dbReference type="FunFam" id="3.20.20.70:FF:000030">
    <property type="entry name" value="Nicotinate-nucleotide pyrophosphorylase, carboxylating"/>
    <property type="match status" value="1"/>
</dbReference>
<evidence type="ECO:0000256" key="18">
    <source>
        <dbReference type="NCBIfam" id="TIGR00551"/>
    </source>
</evidence>
<dbReference type="CDD" id="cd01572">
    <property type="entry name" value="QPRTase"/>
    <property type="match status" value="1"/>
</dbReference>
<evidence type="ECO:0000256" key="16">
    <source>
        <dbReference type="ARBA" id="ARBA00047445"/>
    </source>
</evidence>
<dbReference type="SUPFAM" id="SSF51690">
    <property type="entry name" value="Nicotinate/Quinolinate PRTase C-terminal domain-like"/>
    <property type="match status" value="1"/>
</dbReference>
<feature type="domain" description="Quinolinate phosphoribosyl transferase N-terminal" evidence="22">
    <location>
        <begin position="578"/>
        <end position="663"/>
    </location>
</feature>
<dbReference type="Pfam" id="PF01729">
    <property type="entry name" value="QRPTase_C"/>
    <property type="match status" value="1"/>
</dbReference>
<evidence type="ECO:0000256" key="8">
    <source>
        <dbReference type="ARBA" id="ARBA00021901"/>
    </source>
</evidence>
<dbReference type="NCBIfam" id="NF005701">
    <property type="entry name" value="PRK07512.1"/>
    <property type="match status" value="1"/>
</dbReference>
<comment type="catalytic activity">
    <reaction evidence="17">
        <text>L-aspartate + O2 = iminosuccinate + H2O2</text>
        <dbReference type="Rhea" id="RHEA:25876"/>
        <dbReference type="ChEBI" id="CHEBI:15379"/>
        <dbReference type="ChEBI" id="CHEBI:16240"/>
        <dbReference type="ChEBI" id="CHEBI:29991"/>
        <dbReference type="ChEBI" id="CHEBI:77875"/>
        <dbReference type="EC" id="1.4.3.16"/>
    </reaction>
    <physiologicalReaction direction="left-to-right" evidence="17">
        <dbReference type="Rhea" id="RHEA:25877"/>
    </physiologicalReaction>
</comment>
<evidence type="ECO:0000256" key="19">
    <source>
        <dbReference type="RuleBase" id="RU362049"/>
    </source>
</evidence>
<evidence type="ECO:0000259" key="21">
    <source>
        <dbReference type="Pfam" id="PF01729"/>
    </source>
</evidence>
<dbReference type="Gene3D" id="3.50.50.60">
    <property type="entry name" value="FAD/NAD(P)-binding domain"/>
    <property type="match status" value="1"/>
</dbReference>
<comment type="function">
    <text evidence="2">Involved in the catabolism of quinolinic acid (QA).</text>
</comment>
<evidence type="ECO:0000259" key="20">
    <source>
        <dbReference type="Pfam" id="PF00890"/>
    </source>
</evidence>
<sequence>MVELARRLTAPAPGWTVEADAIVIGSGIAGLTVALRHVELDPRARVLVVTKDVLSAGSTRWAQGGIAAVLDPEDTPDEHLRDTLVAGVGLCDEEAVRVLVTEGPDALKRLMSHGAEFDRDTDGELQLTREGGHHRNRIVHAGGDATGAEVQRALAEAVLAEPRIEVIEHALALDLLLDAEGRACGVTLHVMGEGARDGVGAVRAGAVVLASGGMGQVYAATTNPVVSTGDGVALALRAGAVVRDIEFVQFHPTVLWLGEGSTGQQPLVSEAVRGEGAVLVDANGERFMQGVHELADLAPRDVVAKAIMRQMARTGTDHVYLDATHFGEEKWRSRFPTIFAVCREHGIDPVTEPIPVAPAAHYASGGVRTDLYGRTSVPGLYACGEVACTGVHGANRLASNSLLEGLVYGERIAADLVAERPTPGEPAPDDRPQGLVDPRTRARVQSHMSRGAGVLRSDRSLAEVARALSDARWTPVAVEPCTESWEATNLLTVASALVAAAAVREETRGSHWREDHPDRDDAHWRAHIDIALTAEGLTLTYTPHEELRTELEKAGLDPDAVLGLVRTALEEDLAGGQDVTSVATIPAGQRAVADVVARKEGVVAGLAVAETVFRQAAGPVEVERHASDGDRVRPGDVVMTVRGATRDLLTMERTALNFLTHLSGIATQTRRWVDAVEGTGARIRDTRKTLPGLRALEKYAVRAGGGVNHRMGLHDAALIKDNHVVAAGGVAEAFRAVRQAFPGVLIEVEVDHIDQIEPVLAEGADEILLDNFTVDQLAEAVRLVAGRARLESSGGLTLEAARAVAETGVDYLAVGALTHSAPALDLGLDLRDA</sequence>
<comment type="pathway">
    <text evidence="4 19">Cofactor biosynthesis; NAD(+) biosynthesis; iminoaspartate from L-aspartate (oxidase route): step 1/1.</text>
</comment>
<dbReference type="InterPro" id="IPR036068">
    <property type="entry name" value="Nicotinate_pribotase-like_C"/>
</dbReference>
<comment type="catalytic activity">
    <reaction evidence="16">
        <text>nicotinate beta-D-ribonucleotide + CO2 + diphosphate = quinolinate + 5-phospho-alpha-D-ribose 1-diphosphate + 2 H(+)</text>
        <dbReference type="Rhea" id="RHEA:12733"/>
        <dbReference type="ChEBI" id="CHEBI:15378"/>
        <dbReference type="ChEBI" id="CHEBI:16526"/>
        <dbReference type="ChEBI" id="CHEBI:29959"/>
        <dbReference type="ChEBI" id="CHEBI:33019"/>
        <dbReference type="ChEBI" id="CHEBI:57502"/>
        <dbReference type="ChEBI" id="CHEBI:58017"/>
        <dbReference type="EC" id="2.4.2.19"/>
    </reaction>
</comment>
<dbReference type="SUPFAM" id="SSF46977">
    <property type="entry name" value="Succinate dehydrogenase/fumarate reductase flavoprotein C-terminal domain"/>
    <property type="match status" value="1"/>
</dbReference>
<comment type="similarity">
    <text evidence="5 19">Belongs to the FAD-dependent oxidoreductase 2 family. NadB subfamily.</text>
</comment>
<dbReference type="Proteomes" id="UP000316541">
    <property type="component" value="Unassembled WGS sequence"/>
</dbReference>
<dbReference type="FunFam" id="3.90.700.10:FF:000002">
    <property type="entry name" value="L-aspartate oxidase"/>
    <property type="match status" value="1"/>
</dbReference>
<dbReference type="InterPro" id="IPR037128">
    <property type="entry name" value="Quinolinate_PRibosylTase_N_sf"/>
</dbReference>
<feature type="domain" description="FAD-dependent oxidoreductase 2 FAD-binding" evidence="20">
    <location>
        <begin position="20"/>
        <end position="402"/>
    </location>
</feature>
<dbReference type="Gene3D" id="1.20.58.100">
    <property type="entry name" value="Fumarate reductase/succinate dehydrogenase flavoprotein-like, C-terminal domain"/>
    <property type="match status" value="1"/>
</dbReference>
<dbReference type="UniPathway" id="UPA00253">
    <property type="reaction ID" value="UER00326"/>
</dbReference>
<evidence type="ECO:0000256" key="5">
    <source>
        <dbReference type="ARBA" id="ARBA00008562"/>
    </source>
</evidence>
<dbReference type="InterPro" id="IPR002638">
    <property type="entry name" value="Quinolinate_PRibosylTrfase_C"/>
</dbReference>
<evidence type="ECO:0000256" key="9">
    <source>
        <dbReference type="ARBA" id="ARBA00022630"/>
    </source>
</evidence>
<reference evidence="24 25" key="1">
    <citation type="submission" date="2019-07" db="EMBL/GenBank/DDBJ databases">
        <title>Microbispora hainanensis DSM 45428.</title>
        <authorList>
            <person name="Thawai C."/>
        </authorList>
    </citation>
    <scope>NUCLEOTIDE SEQUENCE [LARGE SCALE GENOMIC DNA]</scope>
    <source>
        <strain evidence="24 25">DSM 45428</strain>
    </source>
</reference>
<keyword evidence="14 19" id="KW-0560">Oxidoreductase</keyword>
<dbReference type="Pfam" id="PF02910">
    <property type="entry name" value="Succ_DH_flav_C"/>
    <property type="match status" value="1"/>
</dbReference>
<name>A0A544YN61_9ACTN</name>
<evidence type="ECO:0000259" key="22">
    <source>
        <dbReference type="Pfam" id="PF02749"/>
    </source>
</evidence>
<comment type="subunit">
    <text evidence="7">Hexamer formed by 3 homodimers.</text>
</comment>
<dbReference type="FunFam" id="3.90.1170.20:FF:000001">
    <property type="entry name" value="Nicotinate-nucleotide diphosphorylase (Carboxylating)"/>
    <property type="match status" value="1"/>
</dbReference>
<dbReference type="GO" id="GO:0034628">
    <property type="term" value="P:'de novo' NAD+ biosynthetic process from L-aspartate"/>
    <property type="evidence" value="ECO:0007669"/>
    <property type="project" value="TreeGrafter"/>
</dbReference>
<evidence type="ECO:0000256" key="1">
    <source>
        <dbReference type="ARBA" id="ARBA00001974"/>
    </source>
</evidence>
<evidence type="ECO:0000256" key="3">
    <source>
        <dbReference type="ARBA" id="ARBA00004893"/>
    </source>
</evidence>
<evidence type="ECO:0000313" key="24">
    <source>
        <dbReference type="EMBL" id="TQS18136.1"/>
    </source>
</evidence>
<keyword evidence="12" id="KW-0808">Transferase</keyword>
<accession>A0A544YN61</accession>
<evidence type="ECO:0000256" key="12">
    <source>
        <dbReference type="ARBA" id="ARBA00022679"/>
    </source>
</evidence>
<evidence type="ECO:0000256" key="14">
    <source>
        <dbReference type="ARBA" id="ARBA00023002"/>
    </source>
</evidence>